<keyword evidence="2" id="KW-1185">Reference proteome</keyword>
<sequence>MKDGTVYILNEWHIDTKANQLVGFGKHLDIGRRQIKEAKQGERFPILIVELDQLVLVETNEVGTKLGGGLVFMSGLVGGLGTYCLISPKSCFGSCPTFYAETADTVKILAESFSTSIMPSLEKNDIDMLYEAKYMKDFKLTVTNEAMETHSIRYANLLVFEKSGQGRIFADGQGKFFQCSEMVEPLNCDSFLGDCLPQVRSVDQVEYFSESDPENLNSKEEIHLRFDNQSQNPKGLIIGKRQTMMTTYLLYQGLAYMGDAASYFLTDYELGNRKRQLEVFNLLGGVDIYMKDSLGVWNFISSVSETGPIASDFNLITLPNFSERDIEIKVVLNRGLWRIDYLSLAEIHDEVYPAVLAPTEVIRVNGDEINPLGKLLDSDSYLVTFPGDKYDLHYDLPFEDGEVFLDAKGYYLEWMREEWSKEQNFRKLRQMINHPEAFLRKVAKDYKKYEPVMEETFWSSRYVY</sequence>
<dbReference type="EMBL" id="ALWO02000023">
    <property type="protein sequence ID" value="EOZ98358.1"/>
    <property type="molecule type" value="Genomic_DNA"/>
</dbReference>
<dbReference type="AlphaFoldDB" id="S2E7U8"/>
<dbReference type="eggNOG" id="ENOG502Z8TT">
    <property type="taxonomic scope" value="Bacteria"/>
</dbReference>
<evidence type="ECO:0000313" key="2">
    <source>
        <dbReference type="Proteomes" id="UP000006073"/>
    </source>
</evidence>
<protein>
    <submittedName>
        <fullName evidence="1">Uncharacterized protein</fullName>
    </submittedName>
</protein>
<dbReference type="Proteomes" id="UP000006073">
    <property type="component" value="Unassembled WGS sequence"/>
</dbReference>
<dbReference type="STRING" id="1189612.A33Q_1012"/>
<organism evidence="1 2">
    <name type="scientific">Indibacter alkaliphilus (strain CCUG 57479 / KCTC 22604 / LW1)</name>
    <dbReference type="NCBI Taxonomy" id="1189612"/>
    <lineage>
        <taxon>Bacteria</taxon>
        <taxon>Pseudomonadati</taxon>
        <taxon>Bacteroidota</taxon>
        <taxon>Cytophagia</taxon>
        <taxon>Cytophagales</taxon>
        <taxon>Cyclobacteriaceae</taxon>
    </lineage>
</organism>
<gene>
    <name evidence="1" type="ORF">A33Q_1012</name>
</gene>
<name>S2E7U8_INDAL</name>
<evidence type="ECO:0000313" key="1">
    <source>
        <dbReference type="EMBL" id="EOZ98358.1"/>
    </source>
</evidence>
<comment type="caution">
    <text evidence="1">The sequence shown here is derived from an EMBL/GenBank/DDBJ whole genome shotgun (WGS) entry which is preliminary data.</text>
</comment>
<accession>S2E7U8</accession>
<reference evidence="1 2" key="1">
    <citation type="journal article" date="2013" name="Genome Announc.">
        <title>Draft Genome Sequence of Indibacter alkaliphilus Strain LW1T, Isolated from Lonar Lake, a Haloalkaline Lake in the Buldana District of Maharashtra, India.</title>
        <authorList>
            <person name="Singh A."/>
            <person name="Kumar Jangir P."/>
            <person name="Sharma R."/>
            <person name="Singh A."/>
            <person name="Kumar Pinnaka A."/>
            <person name="Shivaji S."/>
        </authorList>
    </citation>
    <scope>NUCLEOTIDE SEQUENCE [LARGE SCALE GENOMIC DNA]</scope>
    <source>
        <strain evidence="2">CCUG 57479 / KCTC 22604 / LW1</strain>
    </source>
</reference>
<proteinExistence type="predicted"/>